<keyword evidence="1" id="KW-0732">Signal</keyword>
<accession>A0ABC8IUT6</accession>
<proteinExistence type="predicted"/>
<evidence type="ECO:0000313" key="2">
    <source>
        <dbReference type="EMBL" id="CAH8283042.1"/>
    </source>
</evidence>
<name>A0ABC8IUT6_ERUVS</name>
<protein>
    <submittedName>
        <fullName evidence="2">Uncharacterized protein</fullName>
    </submittedName>
</protein>
<evidence type="ECO:0000256" key="1">
    <source>
        <dbReference type="SAM" id="SignalP"/>
    </source>
</evidence>
<dbReference type="AlphaFoldDB" id="A0ABC8IUT6"/>
<reference evidence="2 3" key="1">
    <citation type="submission" date="2022-03" db="EMBL/GenBank/DDBJ databases">
        <authorList>
            <person name="Macdonald S."/>
            <person name="Ahmed S."/>
            <person name="Newling K."/>
        </authorList>
    </citation>
    <scope>NUCLEOTIDE SEQUENCE [LARGE SCALE GENOMIC DNA]</scope>
</reference>
<feature type="signal peptide" evidence="1">
    <location>
        <begin position="1"/>
        <end position="30"/>
    </location>
</feature>
<gene>
    <name evidence="2" type="ORF">ERUC_LOCUS539</name>
</gene>
<dbReference type="Proteomes" id="UP001642260">
    <property type="component" value="Unassembled WGS sequence"/>
</dbReference>
<sequence>MGSLRLSTVIVAAVVICFSILLLSPTGVEGSCDFPFGACTPFRDCKESCIKFRNGKFFDGKCRPRDKPSMWAACFCCYYDDMNAGKQSM</sequence>
<evidence type="ECO:0000313" key="3">
    <source>
        <dbReference type="Proteomes" id="UP001642260"/>
    </source>
</evidence>
<feature type="chain" id="PRO_5044887065" evidence="1">
    <location>
        <begin position="31"/>
        <end position="89"/>
    </location>
</feature>
<keyword evidence="3" id="KW-1185">Reference proteome</keyword>
<dbReference type="EMBL" id="CAKOAT010005559">
    <property type="protein sequence ID" value="CAH8283042.1"/>
    <property type="molecule type" value="Genomic_DNA"/>
</dbReference>
<comment type="caution">
    <text evidence="2">The sequence shown here is derived from an EMBL/GenBank/DDBJ whole genome shotgun (WGS) entry which is preliminary data.</text>
</comment>
<organism evidence="2 3">
    <name type="scientific">Eruca vesicaria subsp. sativa</name>
    <name type="common">Garden rocket</name>
    <name type="synonym">Eruca sativa</name>
    <dbReference type="NCBI Taxonomy" id="29727"/>
    <lineage>
        <taxon>Eukaryota</taxon>
        <taxon>Viridiplantae</taxon>
        <taxon>Streptophyta</taxon>
        <taxon>Embryophyta</taxon>
        <taxon>Tracheophyta</taxon>
        <taxon>Spermatophyta</taxon>
        <taxon>Magnoliopsida</taxon>
        <taxon>eudicotyledons</taxon>
        <taxon>Gunneridae</taxon>
        <taxon>Pentapetalae</taxon>
        <taxon>rosids</taxon>
        <taxon>malvids</taxon>
        <taxon>Brassicales</taxon>
        <taxon>Brassicaceae</taxon>
        <taxon>Brassiceae</taxon>
        <taxon>Eruca</taxon>
    </lineage>
</organism>